<evidence type="ECO:0000313" key="2">
    <source>
        <dbReference type="Proteomes" id="UP001364617"/>
    </source>
</evidence>
<protein>
    <submittedName>
        <fullName evidence="1">Uncharacterized protein</fullName>
    </submittedName>
</protein>
<organism evidence="1 2">
    <name type="scientific">Phoxinus phoxinus</name>
    <name type="common">Eurasian minnow</name>
    <dbReference type="NCBI Taxonomy" id="58324"/>
    <lineage>
        <taxon>Eukaryota</taxon>
        <taxon>Metazoa</taxon>
        <taxon>Chordata</taxon>
        <taxon>Craniata</taxon>
        <taxon>Vertebrata</taxon>
        <taxon>Euteleostomi</taxon>
        <taxon>Actinopterygii</taxon>
        <taxon>Neopterygii</taxon>
        <taxon>Teleostei</taxon>
        <taxon>Ostariophysi</taxon>
        <taxon>Cypriniformes</taxon>
        <taxon>Leuciscidae</taxon>
        <taxon>Phoxininae</taxon>
        <taxon>Phoxinus</taxon>
    </lineage>
</organism>
<accession>A0AAN9C5F0</accession>
<evidence type="ECO:0000313" key="1">
    <source>
        <dbReference type="EMBL" id="KAK7121854.1"/>
    </source>
</evidence>
<sequence>MAAPVIPAKGTPEIPVLATKPALKTISATTVSKLLVISVWSTLSQKFPSLLPHRPGVPVMAVWSEKFLSWTPQRFKCQNSSSGA</sequence>
<comment type="caution">
    <text evidence="1">The sequence shown here is derived from an EMBL/GenBank/DDBJ whole genome shotgun (WGS) entry which is preliminary data.</text>
</comment>
<keyword evidence="2" id="KW-1185">Reference proteome</keyword>
<gene>
    <name evidence="1" type="ORF">R3I93_022825</name>
</gene>
<dbReference type="Proteomes" id="UP001364617">
    <property type="component" value="Unassembled WGS sequence"/>
</dbReference>
<reference evidence="1 2" key="1">
    <citation type="submission" date="2024-02" db="EMBL/GenBank/DDBJ databases">
        <title>Chromosome-level genome assembly of the Eurasian Minnow (Phoxinus phoxinus).</title>
        <authorList>
            <person name="Oriowo T.O."/>
            <person name="Martin S."/>
            <person name="Stange M."/>
            <person name="Chrysostomakis Y."/>
            <person name="Brown T."/>
            <person name="Winkler S."/>
            <person name="Kukowka S."/>
            <person name="Myers E.W."/>
            <person name="Bohne A."/>
        </authorList>
    </citation>
    <scope>NUCLEOTIDE SEQUENCE [LARGE SCALE GENOMIC DNA]</scope>
    <source>
        <strain evidence="1">ZFMK-TIS-60720</strain>
        <tissue evidence="1">Whole Organism</tissue>
    </source>
</reference>
<dbReference type="AlphaFoldDB" id="A0AAN9C5F0"/>
<proteinExistence type="predicted"/>
<dbReference type="EMBL" id="JAYKXH010000025">
    <property type="protein sequence ID" value="KAK7121854.1"/>
    <property type="molecule type" value="Genomic_DNA"/>
</dbReference>
<name>A0AAN9C5F0_9TELE</name>